<accession>A0ABZ3J5A1</accession>
<keyword evidence="3" id="KW-1185">Reference proteome</keyword>
<gene>
    <name evidence="2" type="ORF">SPACI_036600</name>
</gene>
<proteinExistence type="predicted"/>
<sequence length="497" mass="51663">MSTGQTGQVDGKKPASGASGPVNKEASGGVTGSFSKGKTNSTYASVTEQAGIYAGKEGFDIKVGKNTDLKGAVISSEATPDKNKLSTDTLTYSDIKNKAEYSASSVGVNVNTTKDAKYNEKGITPDIGVAVKGDAASTTKSAISPGTIEVRSNPNQDLSKLSRDPAGAVNALGKIFDKAKVQEKQELAKVFGQEAFKAVGDLASSQRKKALEDAAKLPQDSKEYKEAMARAASWEDGGANKILLHSVVGGIMSSVGGNGFASGAVSAGVNEAVQKELAKIKDTGLHQLASALVGAAAAKVVGGNAQAGAAAAASGTKNNWLDHTRQEYYANKLRDALDNGDLIEANKIIKEAYGESATNAGYLTLDEGIESRDNDGAGLLEELQRYANATSQTLTDKGLNLNLANFAAYGYLQVRVPSNFNTTQTAAVKDKINQTPADINSILNQGGTWNSSGQLVGSDGTVYTNLPGRGNYAYSQGVQPTGYYAEGRHGGRSFFVL</sequence>
<evidence type="ECO:0000256" key="1">
    <source>
        <dbReference type="SAM" id="MobiDB-lite"/>
    </source>
</evidence>
<evidence type="ECO:0008006" key="4">
    <source>
        <dbReference type="Google" id="ProtNLM"/>
    </source>
</evidence>
<name>A0ABZ3J5A1_SPOA4</name>
<organism evidence="2 3">
    <name type="scientific">Sporomusa acidovorans (strain ATCC 49682 / DSM 3132 / Mol)</name>
    <dbReference type="NCBI Taxonomy" id="1123286"/>
    <lineage>
        <taxon>Bacteria</taxon>
        <taxon>Bacillati</taxon>
        <taxon>Bacillota</taxon>
        <taxon>Negativicutes</taxon>
        <taxon>Selenomonadales</taxon>
        <taxon>Sporomusaceae</taxon>
        <taxon>Sporomusa</taxon>
    </lineage>
</organism>
<evidence type="ECO:0000313" key="2">
    <source>
        <dbReference type="EMBL" id="XFO73553.1"/>
    </source>
</evidence>
<evidence type="ECO:0000313" key="3">
    <source>
        <dbReference type="Proteomes" id="UP000216052"/>
    </source>
</evidence>
<dbReference type="EMBL" id="CP155571">
    <property type="protein sequence ID" value="XFO73553.1"/>
    <property type="molecule type" value="Genomic_DNA"/>
</dbReference>
<dbReference type="Proteomes" id="UP000216052">
    <property type="component" value="Chromosome"/>
</dbReference>
<protein>
    <recommendedName>
        <fullName evidence="4">Filamentous hemagglutinin</fullName>
    </recommendedName>
</protein>
<reference evidence="2" key="1">
    <citation type="submission" date="2024-05" db="EMBL/GenBank/DDBJ databases">
        <title>Isolation and characterization of Sporomusa carbonis sp. nov., a carboxydotrophic hydrogenogen in the genus of Sporomusa isolated from a charcoal burning pile.</title>
        <authorList>
            <person name="Boeer T."/>
            <person name="Rosenbaum F."/>
            <person name="Eysell L."/>
            <person name="Mueller V."/>
            <person name="Daniel R."/>
            <person name="Poehlein A."/>
        </authorList>
    </citation>
    <scope>NUCLEOTIDE SEQUENCE [LARGE SCALE GENOMIC DNA]</scope>
    <source>
        <strain evidence="2">DSM 3132</strain>
    </source>
</reference>
<dbReference type="RefSeq" id="WP_093798249.1">
    <property type="nucleotide sequence ID" value="NZ_CP155571.1"/>
</dbReference>
<feature type="region of interest" description="Disordered" evidence="1">
    <location>
        <begin position="1"/>
        <end position="40"/>
    </location>
</feature>